<feature type="transmembrane region" description="Helical" evidence="5">
    <location>
        <begin position="106"/>
        <end position="126"/>
    </location>
</feature>
<feature type="transmembrane region" description="Helical" evidence="5">
    <location>
        <begin position="75"/>
        <end position="94"/>
    </location>
</feature>
<keyword evidence="4 5" id="KW-0472">Membrane</keyword>
<evidence type="ECO:0000313" key="8">
    <source>
        <dbReference type="Proteomes" id="UP000323142"/>
    </source>
</evidence>
<feature type="transmembrane region" description="Helical" evidence="5">
    <location>
        <begin position="255"/>
        <end position="275"/>
    </location>
</feature>
<dbReference type="PANTHER" id="PTHR32322">
    <property type="entry name" value="INNER MEMBRANE TRANSPORTER"/>
    <property type="match status" value="1"/>
</dbReference>
<name>A0A5B2VUZ7_9HYPH</name>
<feature type="domain" description="EamA" evidence="6">
    <location>
        <begin position="26"/>
        <end position="148"/>
    </location>
</feature>
<dbReference type="Pfam" id="PF00892">
    <property type="entry name" value="EamA"/>
    <property type="match status" value="1"/>
</dbReference>
<evidence type="ECO:0000256" key="5">
    <source>
        <dbReference type="SAM" id="Phobius"/>
    </source>
</evidence>
<dbReference type="AlphaFoldDB" id="A0A5B2VUZ7"/>
<comment type="subcellular location">
    <subcellularLocation>
        <location evidence="1">Membrane</location>
        <topology evidence="1">Multi-pass membrane protein</topology>
    </subcellularLocation>
</comment>
<protein>
    <submittedName>
        <fullName evidence="7">EamA family transporter</fullName>
    </submittedName>
</protein>
<keyword evidence="2 5" id="KW-0812">Transmembrane</keyword>
<evidence type="ECO:0000256" key="3">
    <source>
        <dbReference type="ARBA" id="ARBA00022989"/>
    </source>
</evidence>
<feature type="transmembrane region" description="Helical" evidence="5">
    <location>
        <begin position="21"/>
        <end position="41"/>
    </location>
</feature>
<sequence length="309" mass="31576">MNSPPTLLGLGLSGGAVPMTMRHVGIGVLVALLWGGAFVFAQVDLDALRPLLFACLRFMLVALAALLVARPALPWRVLAGLGLTLGVAQFGLLFPGMSEGVSPGVASLLLHNQTFFTIGMGVIVLGERLEARQVVGMALSAVGLALLIGSRDGQAALPGVMCVLGGALAGATGNLLLKRAGGSDILATVVWSAVFAPLPLLFMSFAFEEPARIAAGPAASDWSTALAVVYAAIPSAVVACAIWERLSQLYAAGEVMPFFLLVPVVALAISAASFGRSLTQAEAVACAFTLLGLLCAIVPARNRPAAAHP</sequence>
<comment type="caution">
    <text evidence="7">The sequence shown here is derived from an EMBL/GenBank/DDBJ whole genome shotgun (WGS) entry which is preliminary data.</text>
</comment>
<gene>
    <name evidence="7" type="ORF">F0L46_04045</name>
</gene>
<evidence type="ECO:0000313" key="7">
    <source>
        <dbReference type="EMBL" id="KAA2242142.1"/>
    </source>
</evidence>
<feature type="transmembrane region" description="Helical" evidence="5">
    <location>
        <begin position="133"/>
        <end position="150"/>
    </location>
</feature>
<dbReference type="EMBL" id="VUOA01000007">
    <property type="protein sequence ID" value="KAA2242142.1"/>
    <property type="molecule type" value="Genomic_DNA"/>
</dbReference>
<dbReference type="OrthoDB" id="7158585at2"/>
<dbReference type="GO" id="GO:0016020">
    <property type="term" value="C:membrane"/>
    <property type="evidence" value="ECO:0007669"/>
    <property type="project" value="UniProtKB-SubCell"/>
</dbReference>
<dbReference type="Proteomes" id="UP000323142">
    <property type="component" value="Unassembled WGS sequence"/>
</dbReference>
<reference evidence="7 8" key="1">
    <citation type="submission" date="2019-09" db="EMBL/GenBank/DDBJ databases">
        <title>Salinarimonas rosea gen. nov., sp. nov., a new member of the a-2 subgroup of the Proteobacteria.</title>
        <authorList>
            <person name="Liu J."/>
        </authorList>
    </citation>
    <scope>NUCLEOTIDE SEQUENCE [LARGE SCALE GENOMIC DNA]</scope>
    <source>
        <strain evidence="7 8">BN140002</strain>
    </source>
</reference>
<evidence type="ECO:0000256" key="1">
    <source>
        <dbReference type="ARBA" id="ARBA00004141"/>
    </source>
</evidence>
<proteinExistence type="predicted"/>
<feature type="transmembrane region" description="Helical" evidence="5">
    <location>
        <begin position="222"/>
        <end position="243"/>
    </location>
</feature>
<dbReference type="InterPro" id="IPR050638">
    <property type="entry name" value="AA-Vitamin_Transporters"/>
</dbReference>
<evidence type="ECO:0000256" key="4">
    <source>
        <dbReference type="ARBA" id="ARBA00023136"/>
    </source>
</evidence>
<feature type="transmembrane region" description="Helical" evidence="5">
    <location>
        <begin position="47"/>
        <end position="68"/>
    </location>
</feature>
<accession>A0A5B2VUZ7</accession>
<feature type="transmembrane region" description="Helical" evidence="5">
    <location>
        <begin position="156"/>
        <end position="177"/>
    </location>
</feature>
<feature type="transmembrane region" description="Helical" evidence="5">
    <location>
        <begin position="189"/>
        <end position="207"/>
    </location>
</feature>
<dbReference type="InterPro" id="IPR037185">
    <property type="entry name" value="EmrE-like"/>
</dbReference>
<reference evidence="7 8" key="2">
    <citation type="submission" date="2019-09" db="EMBL/GenBank/DDBJ databases">
        <authorList>
            <person name="Jin C."/>
        </authorList>
    </citation>
    <scope>NUCLEOTIDE SEQUENCE [LARGE SCALE GENOMIC DNA]</scope>
    <source>
        <strain evidence="7 8">BN140002</strain>
    </source>
</reference>
<dbReference type="RefSeq" id="WP_149815750.1">
    <property type="nucleotide sequence ID" value="NZ_VUOA01000007.1"/>
</dbReference>
<evidence type="ECO:0000259" key="6">
    <source>
        <dbReference type="Pfam" id="PF00892"/>
    </source>
</evidence>
<feature type="transmembrane region" description="Helical" evidence="5">
    <location>
        <begin position="281"/>
        <end position="300"/>
    </location>
</feature>
<organism evidence="7 8">
    <name type="scientific">Salinarimonas soli</name>
    <dbReference type="NCBI Taxonomy" id="1638099"/>
    <lineage>
        <taxon>Bacteria</taxon>
        <taxon>Pseudomonadati</taxon>
        <taxon>Pseudomonadota</taxon>
        <taxon>Alphaproteobacteria</taxon>
        <taxon>Hyphomicrobiales</taxon>
        <taxon>Salinarimonadaceae</taxon>
        <taxon>Salinarimonas</taxon>
    </lineage>
</organism>
<keyword evidence="8" id="KW-1185">Reference proteome</keyword>
<keyword evidence="3 5" id="KW-1133">Transmembrane helix</keyword>
<dbReference type="InterPro" id="IPR000620">
    <property type="entry name" value="EamA_dom"/>
</dbReference>
<evidence type="ECO:0000256" key="2">
    <source>
        <dbReference type="ARBA" id="ARBA00022692"/>
    </source>
</evidence>
<dbReference type="SUPFAM" id="SSF103481">
    <property type="entry name" value="Multidrug resistance efflux transporter EmrE"/>
    <property type="match status" value="1"/>
</dbReference>
<dbReference type="PANTHER" id="PTHR32322:SF9">
    <property type="entry name" value="AMINO-ACID METABOLITE EFFLUX PUMP-RELATED"/>
    <property type="match status" value="1"/>
</dbReference>